<dbReference type="AlphaFoldDB" id="A0A2T8KHF1"/>
<dbReference type="EMBL" id="CM008048">
    <property type="protein sequence ID" value="PVH61588.1"/>
    <property type="molecule type" value="Genomic_DNA"/>
</dbReference>
<dbReference type="Gramene" id="PVH61588">
    <property type="protein sequence ID" value="PVH61588"/>
    <property type="gene ID" value="PAHAL_3G070400"/>
</dbReference>
<protein>
    <submittedName>
        <fullName evidence="1">Uncharacterized protein</fullName>
    </submittedName>
</protein>
<proteinExistence type="predicted"/>
<evidence type="ECO:0000313" key="1">
    <source>
        <dbReference type="EMBL" id="PVH61588.1"/>
    </source>
</evidence>
<organism evidence="1">
    <name type="scientific">Panicum hallii</name>
    <dbReference type="NCBI Taxonomy" id="206008"/>
    <lineage>
        <taxon>Eukaryota</taxon>
        <taxon>Viridiplantae</taxon>
        <taxon>Streptophyta</taxon>
        <taxon>Embryophyta</taxon>
        <taxon>Tracheophyta</taxon>
        <taxon>Spermatophyta</taxon>
        <taxon>Magnoliopsida</taxon>
        <taxon>Liliopsida</taxon>
        <taxon>Poales</taxon>
        <taxon>Poaceae</taxon>
        <taxon>PACMAD clade</taxon>
        <taxon>Panicoideae</taxon>
        <taxon>Panicodae</taxon>
        <taxon>Paniceae</taxon>
        <taxon>Panicinae</taxon>
        <taxon>Panicum</taxon>
        <taxon>Panicum sect. Panicum</taxon>
    </lineage>
</organism>
<gene>
    <name evidence="1" type="ORF">PAHAL_3G070400</name>
</gene>
<dbReference type="Proteomes" id="UP000243499">
    <property type="component" value="Chromosome 3"/>
</dbReference>
<accession>A0A2T8KHF1</accession>
<sequence>MFCTSFSAASVLRVSGTLLVSLLLSCRLSYCRNLICLTRVVPVRRYALLFLQDFCRTFGDAEMPKSSIKSLHDVILGRCSSDLLLWRNRVTTPVDKLFF</sequence>
<reference evidence="1" key="1">
    <citation type="submission" date="2018-04" db="EMBL/GenBank/DDBJ databases">
        <title>WGS assembly of Panicum hallii.</title>
        <authorList>
            <person name="Lovell J."/>
            <person name="Jenkins J."/>
            <person name="Lowry D."/>
            <person name="Mamidi S."/>
            <person name="Sreedasyam A."/>
            <person name="Weng X."/>
            <person name="Barry K."/>
            <person name="Bonette J."/>
            <person name="Campitelli B."/>
            <person name="Daum C."/>
            <person name="Gordon S."/>
            <person name="Gould B."/>
            <person name="Lipzen A."/>
            <person name="Macqueen A."/>
            <person name="Palacio-Mejia J."/>
            <person name="Plott C."/>
            <person name="Shakirov E."/>
            <person name="Shu S."/>
            <person name="Yoshinaga Y."/>
            <person name="Zane M."/>
            <person name="Rokhsar D."/>
            <person name="Grimwood J."/>
            <person name="Schmutz J."/>
            <person name="Juenger T."/>
        </authorList>
    </citation>
    <scope>NUCLEOTIDE SEQUENCE [LARGE SCALE GENOMIC DNA]</scope>
    <source>
        <strain evidence="1">FIL2</strain>
    </source>
</reference>
<name>A0A2T8KHF1_9POAL</name>